<dbReference type="Pfam" id="PF04326">
    <property type="entry name" value="SLFN_AlbA_2"/>
    <property type="match status" value="1"/>
</dbReference>
<name>A0A1X4GBV9_9CYAN</name>
<dbReference type="InterPro" id="IPR038475">
    <property type="entry name" value="RecG_C_sf"/>
</dbReference>
<dbReference type="AlphaFoldDB" id="A0A1X4GBV9"/>
<proteinExistence type="predicted"/>
<dbReference type="PANTHER" id="PTHR30595:SF6">
    <property type="entry name" value="SCHLAFEN ALBA-2 DOMAIN-CONTAINING PROTEIN"/>
    <property type="match status" value="1"/>
</dbReference>
<feature type="domain" description="Schlafen AlbA-2" evidence="1">
    <location>
        <begin position="14"/>
        <end position="121"/>
    </location>
</feature>
<gene>
    <name evidence="2" type="ORF">B7O87_02400</name>
</gene>
<dbReference type="Gene3D" id="3.30.565.60">
    <property type="match status" value="1"/>
</dbReference>
<sequence length="398" mass="45522">MSISRFLDLIKLGENSRVEFKSGGFRNESLAKEIVAFANIKGGTIFVGVEDNGEISGVENSQDLMERIIQICRNNIQPPLIPELVSIPHQDKYIVVIEIEKGICKPYKVKSLNRYYIRAGTVAIEPTQEELVRLLQDGGQFHFEISSLPGTGIIDLEPLRLGYYCQKMRDLSAEENNPRTWYNLQIIDEQERLTIAGSLFFSRQVARILPQAGIELNAFSGNDISSPIIDSLTLTETIPEAIEVSESFVRRNSRHLPIFNPEETRRYDLPDYQPFVIRELLVNAFAHRDWSLFGQRIRLSLFGDRLEIFSPGSLPNTLNLERALAGISYYRNPLIAQMLKDYGLMDRLGRGLFKIIKFYRSQNLLPPNFESTNAFLKTTIYKTEHIDATSKFYARDED</sequence>
<dbReference type="InterPro" id="IPR038461">
    <property type="entry name" value="Schlafen_AlbA_2_dom_sf"/>
</dbReference>
<evidence type="ECO:0000313" key="3">
    <source>
        <dbReference type="Proteomes" id="UP000192997"/>
    </source>
</evidence>
<dbReference type="EMBL" id="NBYN01000009">
    <property type="protein sequence ID" value="OSO94649.1"/>
    <property type="molecule type" value="Genomic_DNA"/>
</dbReference>
<evidence type="ECO:0000259" key="1">
    <source>
        <dbReference type="Pfam" id="PF04326"/>
    </source>
</evidence>
<comment type="caution">
    <text evidence="2">The sequence shown here is derived from an EMBL/GenBank/DDBJ whole genome shotgun (WGS) entry which is preliminary data.</text>
</comment>
<organism evidence="2 3">
    <name type="scientific">Cylindrospermopsis raciborskii CENA303</name>
    <dbReference type="NCBI Taxonomy" id="1170769"/>
    <lineage>
        <taxon>Bacteria</taxon>
        <taxon>Bacillati</taxon>
        <taxon>Cyanobacteriota</taxon>
        <taxon>Cyanophyceae</taxon>
        <taxon>Nostocales</taxon>
        <taxon>Aphanizomenonaceae</taxon>
        <taxon>Cylindrospermopsis</taxon>
    </lineage>
</organism>
<protein>
    <submittedName>
        <fullName evidence="2">AAA family ATPase</fullName>
    </submittedName>
</protein>
<dbReference type="Pfam" id="PF13749">
    <property type="entry name" value="HATPase_c_4"/>
    <property type="match status" value="1"/>
</dbReference>
<dbReference type="InterPro" id="IPR007421">
    <property type="entry name" value="Schlafen_AlbA_2_dom"/>
</dbReference>
<dbReference type="RefSeq" id="WP_085727029.1">
    <property type="nucleotide sequence ID" value="NZ_NBYN01000009.1"/>
</dbReference>
<dbReference type="Proteomes" id="UP000192997">
    <property type="component" value="Unassembled WGS sequence"/>
</dbReference>
<evidence type="ECO:0000313" key="2">
    <source>
        <dbReference type="EMBL" id="OSO94649.1"/>
    </source>
</evidence>
<reference evidence="3" key="1">
    <citation type="submission" date="2017-04" db="EMBL/GenBank/DDBJ databases">
        <authorList>
            <person name="Abreu V.A."/>
            <person name="Popin R.V."/>
            <person name="Rigonato J."/>
            <person name="Andreote A.P."/>
            <person name="Schaker P.C."/>
            <person name="Hoff-Risseti C."/>
            <person name="Alvarenga D.O."/>
            <person name="Varani A.M."/>
            <person name="Fiore M.F."/>
        </authorList>
    </citation>
    <scope>NUCLEOTIDE SEQUENCE [LARGE SCALE GENOMIC DNA]</scope>
    <source>
        <strain evidence="3">CENA303</strain>
    </source>
</reference>
<dbReference type="Gene3D" id="3.30.950.30">
    <property type="entry name" value="Schlafen, AAA domain"/>
    <property type="match status" value="1"/>
</dbReference>
<dbReference type="PANTHER" id="PTHR30595">
    <property type="entry name" value="GLPR-RELATED TRANSCRIPTIONAL REPRESSOR"/>
    <property type="match status" value="1"/>
</dbReference>
<accession>A0A1X4GBV9</accession>